<protein>
    <submittedName>
        <fullName evidence="1">ATP-binding protein</fullName>
    </submittedName>
</protein>
<dbReference type="GO" id="GO:0005524">
    <property type="term" value="F:ATP binding"/>
    <property type="evidence" value="ECO:0007669"/>
    <property type="project" value="UniProtKB-KW"/>
</dbReference>
<keyword evidence="1" id="KW-0067">ATP-binding</keyword>
<dbReference type="InterPro" id="IPR027417">
    <property type="entry name" value="P-loop_NTPase"/>
</dbReference>
<gene>
    <name evidence="1" type="ORF">CWC05_06680</name>
</gene>
<sequence>MVAKRIRAKERDAIIQSLKSGVTPKIGIQHIQVGRVNELKALIQDIDRISDGGSAFRLIIGDYGSGKTFFLSVVRAIALENKLVTVNADLSPDRRIHASAGQARNLYSELMRNMATRNKPDGNALTSVVEKFITEAMKEADTSGKSINSIIHEKLASLSELVGGYDFAKVIEAYWIGHEKDDEILKANAIKWLRAEYSTKTDARNDLGVRTIISDTSFYDALKLMSLFVRQAGYQGLLVNLDEMVNLYKLNNTTARTSNYEQILRILNDCLQGSAEHLGFLLGGTPEFLLDPRKGLYSYEALQSRLADNSFAKQAGVIDYSSPALHLSSLTPEELYILLKNLRHVYAEGDEAKYLVPDESLKAFLQHCSQTIGDAYFRTPRNTIKAFLDMLAVIDQNPQIAWHSLISSVAINEDKPSDVELETENNEDGFADFKL</sequence>
<keyword evidence="1" id="KW-0547">Nucleotide-binding</keyword>
<dbReference type="InterPro" id="IPR021228">
    <property type="entry name" value="BrxD"/>
</dbReference>
<evidence type="ECO:0000313" key="2">
    <source>
        <dbReference type="Proteomes" id="UP000305874"/>
    </source>
</evidence>
<dbReference type="Proteomes" id="UP000305874">
    <property type="component" value="Unassembled WGS sequence"/>
</dbReference>
<reference evidence="2" key="2">
    <citation type="submission" date="2019-06" db="EMBL/GenBank/DDBJ databases">
        <title>Co-occurence of chitin degradation, pigmentation and bioactivity in marine Pseudoalteromonas.</title>
        <authorList>
            <person name="Sonnenschein E.C."/>
            <person name="Bech P.K."/>
        </authorList>
    </citation>
    <scope>NUCLEOTIDE SEQUENCE [LARGE SCALE GENOMIC DNA]</scope>
    <source>
        <strain evidence="2">S2897</strain>
    </source>
</reference>
<reference evidence="1 2" key="1">
    <citation type="submission" date="2017-12" db="EMBL/GenBank/DDBJ databases">
        <authorList>
            <person name="Paulsen S."/>
            <person name="Gram L.K."/>
        </authorList>
    </citation>
    <scope>NUCLEOTIDE SEQUENCE [LARGE SCALE GENOMIC DNA]</scope>
    <source>
        <strain evidence="1 2">S2897</strain>
    </source>
</reference>
<dbReference type="EMBL" id="PNCG01000005">
    <property type="protein sequence ID" value="TMP87536.1"/>
    <property type="molecule type" value="Genomic_DNA"/>
</dbReference>
<proteinExistence type="predicted"/>
<comment type="caution">
    <text evidence="1">The sequence shown here is derived from an EMBL/GenBank/DDBJ whole genome shotgun (WGS) entry which is preliminary data.</text>
</comment>
<name>A0A5S3Z7L4_9GAMM</name>
<organism evidence="1 2">
    <name type="scientific">Pseudoalteromonas ruthenica</name>
    <dbReference type="NCBI Taxonomy" id="151081"/>
    <lineage>
        <taxon>Bacteria</taxon>
        <taxon>Pseudomonadati</taxon>
        <taxon>Pseudomonadota</taxon>
        <taxon>Gammaproteobacteria</taxon>
        <taxon>Alteromonadales</taxon>
        <taxon>Pseudoalteromonadaceae</taxon>
        <taxon>Pseudoalteromonas</taxon>
    </lineage>
</organism>
<evidence type="ECO:0000313" key="1">
    <source>
        <dbReference type="EMBL" id="TMP87536.1"/>
    </source>
</evidence>
<dbReference type="RefSeq" id="WP_138547739.1">
    <property type="nucleotide sequence ID" value="NZ_PNCG01000005.1"/>
</dbReference>
<dbReference type="AlphaFoldDB" id="A0A5S3Z7L4"/>
<accession>A0A5S3Z7L4</accession>
<dbReference type="SUPFAM" id="SSF52540">
    <property type="entry name" value="P-loop containing nucleoside triphosphate hydrolases"/>
    <property type="match status" value="1"/>
</dbReference>
<dbReference type="Pfam" id="PF10923">
    <property type="entry name" value="BrxC_BrxD"/>
    <property type="match status" value="1"/>
</dbReference>